<reference evidence="1" key="2">
    <citation type="submission" date="2020-11" db="EMBL/GenBank/DDBJ databases">
        <authorList>
            <person name="McCartney M.A."/>
            <person name="Auch B."/>
            <person name="Kono T."/>
            <person name="Mallez S."/>
            <person name="Becker A."/>
            <person name="Gohl D.M."/>
            <person name="Silverstein K.A.T."/>
            <person name="Koren S."/>
            <person name="Bechman K.B."/>
            <person name="Herman A."/>
            <person name="Abrahante J.E."/>
            <person name="Garbe J."/>
        </authorList>
    </citation>
    <scope>NUCLEOTIDE SEQUENCE</scope>
    <source>
        <strain evidence="1">Duluth1</strain>
        <tissue evidence="1">Whole animal</tissue>
    </source>
</reference>
<gene>
    <name evidence="1" type="ORF">DPMN_008063</name>
</gene>
<evidence type="ECO:0000313" key="2">
    <source>
        <dbReference type="Proteomes" id="UP000828390"/>
    </source>
</evidence>
<comment type="caution">
    <text evidence="1">The sequence shown here is derived from an EMBL/GenBank/DDBJ whole genome shotgun (WGS) entry which is preliminary data.</text>
</comment>
<sequence length="65" mass="6997">MFYLFVTCKTHNLFRSGTSDDARVCCAAKYTLVIADTTAASLLDIAAACTFVIDVLRLEDCGASL</sequence>
<organism evidence="1 2">
    <name type="scientific">Dreissena polymorpha</name>
    <name type="common">Zebra mussel</name>
    <name type="synonym">Mytilus polymorpha</name>
    <dbReference type="NCBI Taxonomy" id="45954"/>
    <lineage>
        <taxon>Eukaryota</taxon>
        <taxon>Metazoa</taxon>
        <taxon>Spiralia</taxon>
        <taxon>Lophotrochozoa</taxon>
        <taxon>Mollusca</taxon>
        <taxon>Bivalvia</taxon>
        <taxon>Autobranchia</taxon>
        <taxon>Heteroconchia</taxon>
        <taxon>Euheterodonta</taxon>
        <taxon>Imparidentia</taxon>
        <taxon>Neoheterodontei</taxon>
        <taxon>Myida</taxon>
        <taxon>Dreissenoidea</taxon>
        <taxon>Dreissenidae</taxon>
        <taxon>Dreissena</taxon>
    </lineage>
</organism>
<dbReference type="AlphaFoldDB" id="A0A9D4MVF1"/>
<reference evidence="1" key="1">
    <citation type="journal article" date="2019" name="bioRxiv">
        <title>The Genome of the Zebra Mussel, Dreissena polymorpha: A Resource for Invasive Species Research.</title>
        <authorList>
            <person name="McCartney M.A."/>
            <person name="Auch B."/>
            <person name="Kono T."/>
            <person name="Mallez S."/>
            <person name="Zhang Y."/>
            <person name="Obille A."/>
            <person name="Becker A."/>
            <person name="Abrahante J.E."/>
            <person name="Garbe J."/>
            <person name="Badalamenti J.P."/>
            <person name="Herman A."/>
            <person name="Mangelson H."/>
            <person name="Liachko I."/>
            <person name="Sullivan S."/>
            <person name="Sone E.D."/>
            <person name="Koren S."/>
            <person name="Silverstein K.A.T."/>
            <person name="Beckman K.B."/>
            <person name="Gohl D.M."/>
        </authorList>
    </citation>
    <scope>NUCLEOTIDE SEQUENCE</scope>
    <source>
        <strain evidence="1">Duluth1</strain>
        <tissue evidence="1">Whole animal</tissue>
    </source>
</reference>
<accession>A0A9D4MVF1</accession>
<dbReference type="EMBL" id="JAIWYP010000001">
    <property type="protein sequence ID" value="KAH3884090.1"/>
    <property type="molecule type" value="Genomic_DNA"/>
</dbReference>
<proteinExistence type="predicted"/>
<name>A0A9D4MVF1_DREPO</name>
<keyword evidence="2" id="KW-1185">Reference proteome</keyword>
<evidence type="ECO:0000313" key="1">
    <source>
        <dbReference type="EMBL" id="KAH3884090.1"/>
    </source>
</evidence>
<dbReference type="Proteomes" id="UP000828390">
    <property type="component" value="Unassembled WGS sequence"/>
</dbReference>
<protein>
    <submittedName>
        <fullName evidence="1">Uncharacterized protein</fullName>
    </submittedName>
</protein>